<sequence length="248" mass="26478">MTATGQKRKFGCATHHHGAAQRAASKKPCKDRTHHGRCAGWHAHRPAPPKWVCAPSCDTRHRRITAVRQRSVQPYLCMRASPHPPVPACPPVQPNHSFCPDATHATEPLPFGVSSACLLSLEGRASTLPGWDARRGVQPRARLLASAATPQTARPGTGPKGWGEIGRLDAPAACMGSGPRGAPEASTHPDGAAARPRQDRKVSLNCTGPGMASLPVLHRWNLAYPVVCQGCTRQRRAFDVGPPGGRSR</sequence>
<name>A0A7X0PBW1_9BURK</name>
<accession>A0A7X0PBW1</accession>
<evidence type="ECO:0000313" key="3">
    <source>
        <dbReference type="Proteomes" id="UP000575083"/>
    </source>
</evidence>
<dbReference type="AlphaFoldDB" id="A0A7X0PBW1"/>
<reference evidence="2 3" key="1">
    <citation type="submission" date="2020-08" db="EMBL/GenBank/DDBJ databases">
        <title>Functional genomics of gut bacteria from endangered species of beetles.</title>
        <authorList>
            <person name="Carlos-Shanley C."/>
        </authorList>
    </citation>
    <scope>NUCLEOTIDE SEQUENCE [LARGE SCALE GENOMIC DNA]</scope>
    <source>
        <strain evidence="2 3">S00198</strain>
    </source>
</reference>
<dbReference type="EMBL" id="JACHLK010000002">
    <property type="protein sequence ID" value="MBB6559040.1"/>
    <property type="molecule type" value="Genomic_DNA"/>
</dbReference>
<keyword evidence="3" id="KW-1185">Reference proteome</keyword>
<proteinExistence type="predicted"/>
<organism evidence="2 3">
    <name type="scientific">Acidovorax soli</name>
    <dbReference type="NCBI Taxonomy" id="592050"/>
    <lineage>
        <taxon>Bacteria</taxon>
        <taxon>Pseudomonadati</taxon>
        <taxon>Pseudomonadota</taxon>
        <taxon>Betaproteobacteria</taxon>
        <taxon>Burkholderiales</taxon>
        <taxon>Comamonadaceae</taxon>
        <taxon>Acidovorax</taxon>
    </lineage>
</organism>
<gene>
    <name evidence="2" type="ORF">HNP48_001704</name>
</gene>
<dbReference type="Proteomes" id="UP000575083">
    <property type="component" value="Unassembled WGS sequence"/>
</dbReference>
<comment type="caution">
    <text evidence="2">The sequence shown here is derived from an EMBL/GenBank/DDBJ whole genome shotgun (WGS) entry which is preliminary data.</text>
</comment>
<feature type="region of interest" description="Disordered" evidence="1">
    <location>
        <begin position="1"/>
        <end position="31"/>
    </location>
</feature>
<evidence type="ECO:0000313" key="2">
    <source>
        <dbReference type="EMBL" id="MBB6559040.1"/>
    </source>
</evidence>
<protein>
    <submittedName>
        <fullName evidence="2">Uncharacterized protein</fullName>
    </submittedName>
</protein>
<feature type="region of interest" description="Disordered" evidence="1">
    <location>
        <begin position="145"/>
        <end position="202"/>
    </location>
</feature>
<evidence type="ECO:0000256" key="1">
    <source>
        <dbReference type="SAM" id="MobiDB-lite"/>
    </source>
</evidence>